<feature type="region of interest" description="Disordered" evidence="4">
    <location>
        <begin position="1"/>
        <end position="20"/>
    </location>
</feature>
<evidence type="ECO:0000256" key="1">
    <source>
        <dbReference type="ARBA" id="ARBA00022737"/>
    </source>
</evidence>
<dbReference type="Pfam" id="PF00515">
    <property type="entry name" value="TPR_1"/>
    <property type="match status" value="1"/>
</dbReference>
<keyword evidence="1" id="KW-0677">Repeat</keyword>
<dbReference type="Pfam" id="PF16261">
    <property type="entry name" value="DUF4915"/>
    <property type="match status" value="1"/>
</dbReference>
<proteinExistence type="predicted"/>
<name>A0A545UF45_9GAMM</name>
<dbReference type="SUPFAM" id="SSF63825">
    <property type="entry name" value="YWTD domain"/>
    <property type="match status" value="1"/>
</dbReference>
<dbReference type="PROSITE" id="PS50005">
    <property type="entry name" value="TPR"/>
    <property type="match status" value="2"/>
</dbReference>
<dbReference type="InterPro" id="IPR019734">
    <property type="entry name" value="TPR_rpt"/>
</dbReference>
<protein>
    <submittedName>
        <fullName evidence="6">TIGR03032 family protein</fullName>
    </submittedName>
</protein>
<accession>A0A545UF45</accession>
<evidence type="ECO:0000256" key="3">
    <source>
        <dbReference type="PROSITE-ProRule" id="PRU00339"/>
    </source>
</evidence>
<gene>
    <name evidence="6" type="ORF">FLL46_09665</name>
</gene>
<organism evidence="6 7">
    <name type="scientific">Aliikangiella coralliicola</name>
    <dbReference type="NCBI Taxonomy" id="2592383"/>
    <lineage>
        <taxon>Bacteria</taxon>
        <taxon>Pseudomonadati</taxon>
        <taxon>Pseudomonadota</taxon>
        <taxon>Gammaproteobacteria</taxon>
        <taxon>Oceanospirillales</taxon>
        <taxon>Pleioneaceae</taxon>
        <taxon>Aliikangiella</taxon>
    </lineage>
</organism>
<dbReference type="RefSeq" id="WP_142893306.1">
    <property type="nucleotide sequence ID" value="NZ_ML660163.1"/>
</dbReference>
<dbReference type="NCBIfam" id="TIGR03032">
    <property type="entry name" value="TIGR03032 family protein"/>
    <property type="match status" value="1"/>
</dbReference>
<evidence type="ECO:0000313" key="6">
    <source>
        <dbReference type="EMBL" id="TQV88065.1"/>
    </source>
</evidence>
<sequence>MTETNKQELTPEQQEQNKNQELANQQQLENLASVHTNGFTELLKYFGISLAISTYQAGKLILAREEDGVTNTHFRQFNKPMGMVASADRLTLGTAAQIWDFRNVPTAAHRISPVKKHDACYLMRDVKTTGDIDIHEMAWVDEELWFINTRFSCLCTFKPGFSFNPRWRPPFITEYDMRDRCHLNGLAIRDGKPRYITALGETDTEGGWRKNKAAGGILMDIESNEFILRGLSMPHSPRWHNNKLWFLESGRGTLNYVDPVTGENIVHAELPGFTRGLDFIGQYAVIGLSQVRETAVFAGLPLTQTQPVRHSGVWIVDLKDGEIKAFLKFEKGVQEIFAVSVLPWKFPDVINDDLNLLGSTYVLTDEVLNNTCQPDKNWSTAEIHFEEGNRLFNDGKVKEAIEKYKQCLEMMDNYVPARYNYGVALGNLDRHEEAIIELEKVLKEDIGHAEAINSIGFSHSKLGNTEKAREYFERAIQIRPNYEQAKSNLKALNEKVNE</sequence>
<feature type="repeat" description="TPR" evidence="3">
    <location>
        <begin position="381"/>
        <end position="414"/>
    </location>
</feature>
<dbReference type="SMART" id="SM00028">
    <property type="entry name" value="TPR"/>
    <property type="match status" value="3"/>
</dbReference>
<dbReference type="AlphaFoldDB" id="A0A545UF45"/>
<feature type="repeat" description="TPR" evidence="3">
    <location>
        <begin position="449"/>
        <end position="482"/>
    </location>
</feature>
<dbReference type="InterPro" id="IPR017481">
    <property type="entry name" value="CHP03032"/>
</dbReference>
<dbReference type="EMBL" id="VIKS01000005">
    <property type="protein sequence ID" value="TQV88065.1"/>
    <property type="molecule type" value="Genomic_DNA"/>
</dbReference>
<dbReference type="SUPFAM" id="SSF48452">
    <property type="entry name" value="TPR-like"/>
    <property type="match status" value="1"/>
</dbReference>
<dbReference type="InterPro" id="IPR011990">
    <property type="entry name" value="TPR-like_helical_dom_sf"/>
</dbReference>
<comment type="caution">
    <text evidence="6">The sequence shown here is derived from an EMBL/GenBank/DDBJ whole genome shotgun (WGS) entry which is preliminary data.</text>
</comment>
<dbReference type="PANTHER" id="PTHR44943:SF8">
    <property type="entry name" value="TPR REPEAT-CONTAINING PROTEIN MJ0263"/>
    <property type="match status" value="1"/>
</dbReference>
<evidence type="ECO:0000313" key="7">
    <source>
        <dbReference type="Proteomes" id="UP000315439"/>
    </source>
</evidence>
<keyword evidence="2 3" id="KW-0802">TPR repeat</keyword>
<dbReference type="Proteomes" id="UP000315439">
    <property type="component" value="Unassembled WGS sequence"/>
</dbReference>
<dbReference type="PROSITE" id="PS50293">
    <property type="entry name" value="TPR_REGION"/>
    <property type="match status" value="1"/>
</dbReference>
<evidence type="ECO:0000256" key="2">
    <source>
        <dbReference type="ARBA" id="ARBA00022803"/>
    </source>
</evidence>
<feature type="compositionally biased region" description="Polar residues" evidence="4">
    <location>
        <begin position="1"/>
        <end position="11"/>
    </location>
</feature>
<evidence type="ECO:0000256" key="4">
    <source>
        <dbReference type="SAM" id="MobiDB-lite"/>
    </source>
</evidence>
<dbReference type="OrthoDB" id="238183at2"/>
<feature type="domain" description="Conserved hypothetical protein CHP03032" evidence="5">
    <location>
        <begin position="38"/>
        <end position="348"/>
    </location>
</feature>
<reference evidence="6 7" key="1">
    <citation type="submission" date="2019-07" db="EMBL/GenBank/DDBJ databases">
        <title>Draft genome for Aliikangiella sp. M105.</title>
        <authorList>
            <person name="Wang G."/>
        </authorList>
    </citation>
    <scope>NUCLEOTIDE SEQUENCE [LARGE SCALE GENOMIC DNA]</scope>
    <source>
        <strain evidence="6 7">M105</strain>
    </source>
</reference>
<keyword evidence="7" id="KW-1185">Reference proteome</keyword>
<dbReference type="PANTHER" id="PTHR44943">
    <property type="entry name" value="CELLULOSE SYNTHASE OPERON PROTEIN C"/>
    <property type="match status" value="1"/>
</dbReference>
<evidence type="ECO:0000259" key="5">
    <source>
        <dbReference type="Pfam" id="PF16261"/>
    </source>
</evidence>
<dbReference type="InterPro" id="IPR051685">
    <property type="entry name" value="Ycf3/AcsC/BcsC/TPR_MFPF"/>
</dbReference>
<dbReference type="Pfam" id="PF13181">
    <property type="entry name" value="TPR_8"/>
    <property type="match status" value="1"/>
</dbReference>
<dbReference type="Gene3D" id="1.25.40.10">
    <property type="entry name" value="Tetratricopeptide repeat domain"/>
    <property type="match status" value="1"/>
</dbReference>